<dbReference type="EMBL" id="ABIA03000002">
    <property type="protein sequence ID" value="EDQ34906.2"/>
    <property type="molecule type" value="Genomic_DNA"/>
</dbReference>
<reference evidence="9 10" key="2">
    <citation type="submission" date="2012-06" db="EMBL/GenBank/DDBJ databases">
        <authorList>
            <person name="Fiebig A."/>
        </authorList>
    </citation>
    <scope>NUCLEOTIDE SEQUENCE [LARGE SCALE GENOMIC DNA]</scope>
    <source>
        <strain evidence="9 10">DFL-43</strain>
    </source>
</reference>
<dbReference type="Pfam" id="PF00732">
    <property type="entry name" value="GMC_oxred_N"/>
    <property type="match status" value="1"/>
</dbReference>
<evidence type="ECO:0000256" key="2">
    <source>
        <dbReference type="ARBA" id="ARBA00010790"/>
    </source>
</evidence>
<dbReference type="PIRSF" id="PIRSF000137">
    <property type="entry name" value="Alcohol_oxidase"/>
    <property type="match status" value="1"/>
</dbReference>
<dbReference type="PANTHER" id="PTHR11552:SF147">
    <property type="entry name" value="CHOLINE DEHYDROGENASE, MITOCHONDRIAL"/>
    <property type="match status" value="1"/>
</dbReference>
<evidence type="ECO:0000256" key="5">
    <source>
        <dbReference type="PIRSR" id="PIRSR000137-2"/>
    </source>
</evidence>
<feature type="binding site" evidence="5">
    <location>
        <begin position="92"/>
        <end position="95"/>
    </location>
    <ligand>
        <name>FAD</name>
        <dbReference type="ChEBI" id="CHEBI:57692"/>
    </ligand>
</feature>
<dbReference type="PROSITE" id="PS51257">
    <property type="entry name" value="PROKAR_LIPOPROTEIN"/>
    <property type="match status" value="1"/>
</dbReference>
<protein>
    <submittedName>
        <fullName evidence="9">Choline dehydrogenase</fullName>
        <ecNumber evidence="9">1.1.99.1</ecNumber>
    </submittedName>
</protein>
<evidence type="ECO:0000256" key="4">
    <source>
        <dbReference type="ARBA" id="ARBA00022827"/>
    </source>
</evidence>
<dbReference type="Pfam" id="PF05199">
    <property type="entry name" value="GMC_oxred_C"/>
    <property type="match status" value="1"/>
</dbReference>
<proteinExistence type="inferred from homology"/>
<evidence type="ECO:0000256" key="1">
    <source>
        <dbReference type="ARBA" id="ARBA00001974"/>
    </source>
</evidence>
<dbReference type="eggNOG" id="COG2303">
    <property type="taxonomic scope" value="Bacteria"/>
</dbReference>
<keyword evidence="3 6" id="KW-0285">Flavoprotein</keyword>
<keyword evidence="10" id="KW-1185">Reference proteome</keyword>
<dbReference type="InterPro" id="IPR000172">
    <property type="entry name" value="GMC_OxRdtase_N"/>
</dbReference>
<dbReference type="RefSeq" id="WP_052093158.1">
    <property type="nucleotide sequence ID" value="NZ_CM002917.1"/>
</dbReference>
<evidence type="ECO:0000256" key="6">
    <source>
        <dbReference type="RuleBase" id="RU003968"/>
    </source>
</evidence>
<organism evidence="9 10">
    <name type="scientific">Hoeflea phototrophica (strain DSM 17068 / NCIMB 14078 / DFL-43)</name>
    <dbReference type="NCBI Taxonomy" id="411684"/>
    <lineage>
        <taxon>Bacteria</taxon>
        <taxon>Pseudomonadati</taxon>
        <taxon>Pseudomonadota</taxon>
        <taxon>Alphaproteobacteria</taxon>
        <taxon>Hyphomicrobiales</taxon>
        <taxon>Rhizobiaceae</taxon>
        <taxon>Hoeflea</taxon>
    </lineage>
</organism>
<dbReference type="EC" id="1.1.99.1" evidence="9"/>
<comment type="similarity">
    <text evidence="2 6">Belongs to the GMC oxidoreductase family.</text>
</comment>
<feature type="domain" description="Glucose-methanol-choline oxidoreductase N-terminal" evidence="7">
    <location>
        <begin position="82"/>
        <end position="105"/>
    </location>
</feature>
<evidence type="ECO:0000313" key="9">
    <source>
        <dbReference type="EMBL" id="EDQ34906.2"/>
    </source>
</evidence>
<dbReference type="HOGENOM" id="CLU_002865_7_1_5"/>
<keyword evidence="4 5" id="KW-0274">FAD</keyword>
<comment type="caution">
    <text evidence="9">The sequence shown here is derived from an EMBL/GenBank/DDBJ whole genome shotgun (WGS) entry which is preliminary data.</text>
</comment>
<dbReference type="InterPro" id="IPR036188">
    <property type="entry name" value="FAD/NAD-bd_sf"/>
</dbReference>
<dbReference type="Gene3D" id="3.30.560.10">
    <property type="entry name" value="Glucose Oxidase, domain 3"/>
    <property type="match status" value="1"/>
</dbReference>
<dbReference type="InterPro" id="IPR012132">
    <property type="entry name" value="GMC_OxRdtase"/>
</dbReference>
<sequence length="544" mass="59018">MSDRSYTHIIVGGGTAGCVLAARLSADPKLKVLLLEAGSRDWHPYIHMPVGFAKITASNLTWGYSTEPQQHAGGRRIPYAQGRVLGGGSSVNAEVFTRGVPEDYDRWANEEGCRGWSFKEIQPCFLRSERNTALADDWHGTDGQLGVSNVANPQPLTRQFVMACQQFGIPYNHDFNGARQEGAGYYQVNVVDGRRCSAARGYLDPARKRNNLTVVTEANTQRILFDGNRATGIEYRRKGKVHQAMASSEVLLTAGAIGSPKLLMLSGIGPADHLRELGIEVRADMAEVGANLADHVNIDLVAELHNHLSLDKYKKLHWAAWAGLQYLLFRSGPVASNVVEGGLFWHSGKDRGVPDLQFHFLAGAGAEDGVGSVAPERSGITLNCYGLRPKARGTVRLASADPSAAPKIDPNFFGDSEDLSITVKGLKLGRKIFSQPALAKHIQRVILPDDSLSTDDELSEFVRNHARTSYHPVGTCRMGSDAASVVDTDLKLRGFESLRICDSSVFPSLIGSNTNAPTAMVAEKASDLILGRRVIPPQNNGLQK</sequence>
<dbReference type="SUPFAM" id="SSF54373">
    <property type="entry name" value="FAD-linked reductases, C-terminal domain"/>
    <property type="match status" value="1"/>
</dbReference>
<evidence type="ECO:0000259" key="7">
    <source>
        <dbReference type="PROSITE" id="PS00623"/>
    </source>
</evidence>
<dbReference type="SUPFAM" id="SSF51905">
    <property type="entry name" value="FAD/NAD(P)-binding domain"/>
    <property type="match status" value="1"/>
</dbReference>
<reference evidence="9 10" key="1">
    <citation type="submission" date="2007-10" db="EMBL/GenBank/DDBJ databases">
        <authorList>
            <person name="Wagner-Dobler I."/>
            <person name="Ferriera S."/>
            <person name="Johnson J."/>
            <person name="Kravitz S."/>
            <person name="Beeson K."/>
            <person name="Sutton G."/>
            <person name="Rogers Y.-H."/>
            <person name="Friedman R."/>
            <person name="Frazier M."/>
            <person name="Venter J.C."/>
        </authorList>
    </citation>
    <scope>NUCLEOTIDE SEQUENCE [LARGE SCALE GENOMIC DNA]</scope>
    <source>
        <strain evidence="9 10">DFL-43</strain>
    </source>
</reference>
<gene>
    <name evidence="9" type="ORF">HPDFL43_01875</name>
</gene>
<dbReference type="PANTHER" id="PTHR11552">
    <property type="entry name" value="GLUCOSE-METHANOL-CHOLINE GMC OXIDOREDUCTASE"/>
    <property type="match status" value="1"/>
</dbReference>
<evidence type="ECO:0000259" key="8">
    <source>
        <dbReference type="PROSITE" id="PS00624"/>
    </source>
</evidence>
<accession>A9D021</accession>
<dbReference type="GO" id="GO:0008812">
    <property type="term" value="F:choline dehydrogenase activity"/>
    <property type="evidence" value="ECO:0007669"/>
    <property type="project" value="UniProtKB-EC"/>
</dbReference>
<evidence type="ECO:0000313" key="10">
    <source>
        <dbReference type="Proteomes" id="UP000004291"/>
    </source>
</evidence>
<name>A9D021_HOEPD</name>
<dbReference type="STRING" id="411684.HPDFL43_01875"/>
<dbReference type="PROSITE" id="PS00624">
    <property type="entry name" value="GMC_OXRED_2"/>
    <property type="match status" value="1"/>
</dbReference>
<feature type="domain" description="Glucose-methanol-choline oxidoreductase N-terminal" evidence="8">
    <location>
        <begin position="255"/>
        <end position="269"/>
    </location>
</feature>
<evidence type="ECO:0000256" key="3">
    <source>
        <dbReference type="ARBA" id="ARBA00022630"/>
    </source>
</evidence>
<dbReference type="OrthoDB" id="9785276at2"/>
<dbReference type="Proteomes" id="UP000004291">
    <property type="component" value="Chromosome"/>
</dbReference>
<dbReference type="AlphaFoldDB" id="A9D021"/>
<comment type="cofactor">
    <cofactor evidence="1 5">
        <name>FAD</name>
        <dbReference type="ChEBI" id="CHEBI:57692"/>
    </cofactor>
</comment>
<keyword evidence="9" id="KW-0560">Oxidoreductase</keyword>
<dbReference type="PROSITE" id="PS00623">
    <property type="entry name" value="GMC_OXRED_1"/>
    <property type="match status" value="1"/>
</dbReference>
<feature type="binding site" evidence="5">
    <location>
        <position position="84"/>
    </location>
    <ligand>
        <name>FAD</name>
        <dbReference type="ChEBI" id="CHEBI:57692"/>
    </ligand>
</feature>
<dbReference type="GO" id="GO:0050660">
    <property type="term" value="F:flavin adenine dinucleotide binding"/>
    <property type="evidence" value="ECO:0007669"/>
    <property type="project" value="InterPro"/>
</dbReference>
<dbReference type="InterPro" id="IPR007867">
    <property type="entry name" value="GMC_OxRtase_C"/>
</dbReference>
<dbReference type="Gene3D" id="3.50.50.60">
    <property type="entry name" value="FAD/NAD(P)-binding domain"/>
    <property type="match status" value="1"/>
</dbReference>